<feature type="transmembrane region" description="Helical" evidence="1">
    <location>
        <begin position="116"/>
        <end position="138"/>
    </location>
</feature>
<feature type="transmembrane region" description="Helical" evidence="1">
    <location>
        <begin position="91"/>
        <end position="110"/>
    </location>
</feature>
<evidence type="ECO:0000313" key="2">
    <source>
        <dbReference type="EMBL" id="KAJ7039464.1"/>
    </source>
</evidence>
<feature type="transmembrane region" description="Helical" evidence="1">
    <location>
        <begin position="275"/>
        <end position="293"/>
    </location>
</feature>
<keyword evidence="1" id="KW-0812">Transmembrane</keyword>
<feature type="transmembrane region" description="Helical" evidence="1">
    <location>
        <begin position="172"/>
        <end position="193"/>
    </location>
</feature>
<feature type="transmembrane region" description="Helical" evidence="1">
    <location>
        <begin position="58"/>
        <end position="79"/>
    </location>
</feature>
<proteinExistence type="predicted"/>
<dbReference type="Proteomes" id="UP001218188">
    <property type="component" value="Unassembled WGS sequence"/>
</dbReference>
<name>A0AAD6T507_9AGAR</name>
<accession>A0AAD6T507</accession>
<reference evidence="2" key="1">
    <citation type="submission" date="2023-03" db="EMBL/GenBank/DDBJ databases">
        <title>Massive genome expansion in bonnet fungi (Mycena s.s.) driven by repeated elements and novel gene families across ecological guilds.</title>
        <authorList>
            <consortium name="Lawrence Berkeley National Laboratory"/>
            <person name="Harder C.B."/>
            <person name="Miyauchi S."/>
            <person name="Viragh M."/>
            <person name="Kuo A."/>
            <person name="Thoen E."/>
            <person name="Andreopoulos B."/>
            <person name="Lu D."/>
            <person name="Skrede I."/>
            <person name="Drula E."/>
            <person name="Henrissat B."/>
            <person name="Morin E."/>
            <person name="Kohler A."/>
            <person name="Barry K."/>
            <person name="LaButti K."/>
            <person name="Morin E."/>
            <person name="Salamov A."/>
            <person name="Lipzen A."/>
            <person name="Mereny Z."/>
            <person name="Hegedus B."/>
            <person name="Baldrian P."/>
            <person name="Stursova M."/>
            <person name="Weitz H."/>
            <person name="Taylor A."/>
            <person name="Grigoriev I.V."/>
            <person name="Nagy L.G."/>
            <person name="Martin F."/>
            <person name="Kauserud H."/>
        </authorList>
    </citation>
    <scope>NUCLEOTIDE SEQUENCE</scope>
    <source>
        <strain evidence="2">CBHHK200</strain>
    </source>
</reference>
<evidence type="ECO:0000256" key="1">
    <source>
        <dbReference type="SAM" id="Phobius"/>
    </source>
</evidence>
<keyword evidence="3" id="KW-1185">Reference proteome</keyword>
<comment type="caution">
    <text evidence="2">The sequence shown here is derived from an EMBL/GenBank/DDBJ whole genome shotgun (WGS) entry which is preliminary data.</text>
</comment>
<evidence type="ECO:0000313" key="3">
    <source>
        <dbReference type="Proteomes" id="UP001218188"/>
    </source>
</evidence>
<keyword evidence="1" id="KW-0472">Membrane</keyword>
<protein>
    <submittedName>
        <fullName evidence="2">Uncharacterized protein</fullName>
    </submittedName>
</protein>
<feature type="transmembrane region" description="Helical" evidence="1">
    <location>
        <begin position="305"/>
        <end position="322"/>
    </location>
</feature>
<gene>
    <name evidence="2" type="ORF">C8F04DRAFT_1319027</name>
</gene>
<keyword evidence="1" id="KW-1133">Transmembrane helix</keyword>
<dbReference type="EMBL" id="JARJCM010000027">
    <property type="protein sequence ID" value="KAJ7039464.1"/>
    <property type="molecule type" value="Genomic_DNA"/>
</dbReference>
<organism evidence="2 3">
    <name type="scientific">Mycena alexandri</name>
    <dbReference type="NCBI Taxonomy" id="1745969"/>
    <lineage>
        <taxon>Eukaryota</taxon>
        <taxon>Fungi</taxon>
        <taxon>Dikarya</taxon>
        <taxon>Basidiomycota</taxon>
        <taxon>Agaricomycotina</taxon>
        <taxon>Agaricomycetes</taxon>
        <taxon>Agaricomycetidae</taxon>
        <taxon>Agaricales</taxon>
        <taxon>Marasmiineae</taxon>
        <taxon>Mycenaceae</taxon>
        <taxon>Mycena</taxon>
    </lineage>
</organism>
<sequence length="364" mass="41262">MVFLSLGAALFVAYLERTPQVVGHLLADTVIILETGLSHGWSSIASMIHLHGRRYSKFFLLASISHCVCITMGLVFRHARRRTVFLVTKYLTMEPVVVIIWIPALIVAVFPQLNWIYWMIFYPTALAHHVIMAINCILNCVHTFLFKFDAEDVLVSSCLIRPLPPLPSVHRWYLAPLLLHTLATCFWTVSITLRGVPFVTKATVSHLSSRRRNIHGATASLSIIAFCVLYFAIGHSTIHRTKANEPLWAALYSPKAREGVWYFIRRFRMWKSVQLAKFAVIMPGLQRIIAYRIGAAYRTWGTLHWSPKLLILAPAFIFYLHFDLARHPIHAQNLSLATSAPNVNVNSTQILSIKCLARNVTKPA</sequence>
<dbReference type="AlphaFoldDB" id="A0AAD6T507"/>
<feature type="transmembrane region" description="Helical" evidence="1">
    <location>
        <begin position="213"/>
        <end position="233"/>
    </location>
</feature>